<dbReference type="EMBL" id="JH431524">
    <property type="status" value="NOT_ANNOTATED_CDS"/>
    <property type="molecule type" value="Genomic_DNA"/>
</dbReference>
<accession>T1IU90</accession>
<name>T1IU90_STRMM</name>
<proteinExistence type="predicted"/>
<dbReference type="AlphaFoldDB" id="T1IU90"/>
<keyword evidence="2" id="KW-1185">Reference proteome</keyword>
<dbReference type="EnsemblMetazoa" id="SMAR004711-RA">
    <property type="protein sequence ID" value="SMAR004711-PA"/>
    <property type="gene ID" value="SMAR004711"/>
</dbReference>
<reference evidence="1" key="2">
    <citation type="submission" date="2015-02" db="UniProtKB">
        <authorList>
            <consortium name="EnsemblMetazoa"/>
        </authorList>
    </citation>
    <scope>IDENTIFICATION</scope>
</reference>
<dbReference type="Proteomes" id="UP000014500">
    <property type="component" value="Unassembled WGS sequence"/>
</dbReference>
<protein>
    <submittedName>
        <fullName evidence="1">Uncharacterized protein</fullName>
    </submittedName>
</protein>
<evidence type="ECO:0000313" key="2">
    <source>
        <dbReference type="Proteomes" id="UP000014500"/>
    </source>
</evidence>
<evidence type="ECO:0000313" key="1">
    <source>
        <dbReference type="EnsemblMetazoa" id="SMAR004711-PA"/>
    </source>
</evidence>
<organism evidence="1 2">
    <name type="scientific">Strigamia maritima</name>
    <name type="common">European centipede</name>
    <name type="synonym">Geophilus maritimus</name>
    <dbReference type="NCBI Taxonomy" id="126957"/>
    <lineage>
        <taxon>Eukaryota</taxon>
        <taxon>Metazoa</taxon>
        <taxon>Ecdysozoa</taxon>
        <taxon>Arthropoda</taxon>
        <taxon>Myriapoda</taxon>
        <taxon>Chilopoda</taxon>
        <taxon>Pleurostigmophora</taxon>
        <taxon>Geophilomorpha</taxon>
        <taxon>Linotaeniidae</taxon>
        <taxon>Strigamia</taxon>
    </lineage>
</organism>
<dbReference type="HOGENOM" id="CLU_3320582_0_0_1"/>
<sequence length="39" mass="4939">MFDKTLLHCSRWNSDRRLCQKLWCLLFDFQNLWKHLTLQ</sequence>
<reference evidence="2" key="1">
    <citation type="submission" date="2011-05" db="EMBL/GenBank/DDBJ databases">
        <authorList>
            <person name="Richards S.R."/>
            <person name="Qu J."/>
            <person name="Jiang H."/>
            <person name="Jhangiani S.N."/>
            <person name="Agravi P."/>
            <person name="Goodspeed R."/>
            <person name="Gross S."/>
            <person name="Mandapat C."/>
            <person name="Jackson L."/>
            <person name="Mathew T."/>
            <person name="Pu L."/>
            <person name="Thornton R."/>
            <person name="Saada N."/>
            <person name="Wilczek-Boney K.B."/>
            <person name="Lee S."/>
            <person name="Kovar C."/>
            <person name="Wu Y."/>
            <person name="Scherer S.E."/>
            <person name="Worley K.C."/>
            <person name="Muzny D.M."/>
            <person name="Gibbs R."/>
        </authorList>
    </citation>
    <scope>NUCLEOTIDE SEQUENCE</scope>
    <source>
        <strain evidence="2">Brora</strain>
    </source>
</reference>